<feature type="compositionally biased region" description="Low complexity" evidence="1">
    <location>
        <begin position="430"/>
        <end position="439"/>
    </location>
</feature>
<name>A0A2P8A5L1_9PEZI</name>
<protein>
    <submittedName>
        <fullName evidence="2">Nuclear distribution protein nudE 1</fullName>
    </submittedName>
</protein>
<feature type="compositionally biased region" description="Basic and acidic residues" evidence="1">
    <location>
        <begin position="463"/>
        <end position="472"/>
    </location>
</feature>
<evidence type="ECO:0000256" key="1">
    <source>
        <dbReference type="SAM" id="MobiDB-lite"/>
    </source>
</evidence>
<dbReference type="AlphaFoldDB" id="A0A2P8A5L1"/>
<dbReference type="Proteomes" id="UP000243723">
    <property type="component" value="Unassembled WGS sequence"/>
</dbReference>
<gene>
    <name evidence="2" type="ORF">B9Z65_4633</name>
</gene>
<feature type="region of interest" description="Disordered" evidence="1">
    <location>
        <begin position="546"/>
        <end position="612"/>
    </location>
</feature>
<accession>A0A2P8A5L1</accession>
<sequence length="612" mass="66241">MPELNGMKCIVQIGTENQALQEINTTYGNQRVDCLICVPEDDDPFSIHFTTTTYVASGLAIFVFIDGQYQANRNRTDISHPDTSGHTSAKQIDFRLRQKEEAGDGGKFMIGREWRFSSLKSAPPGIVPHLDTSLVENLGIIEVVVLRCISTSSLQPPSATDVGPYPEPRSIGALTAKNLLASTTPKAKHVGNTGETKQQVAPKPATVKTATPTPSENFDGIGMPGMFDGASDEPWGLPANTGAENKGWGNMGESEPRQKAPQENAKSKSRSRPLQADGGGWKPDKGRDIQYEEVVKQRRAKERAFNNKSRSSRAAPHLMHPAQHGPKAYWASWDPKSKGYGNNSGHETGGEQGTKQSVPRDPYTFPAYDQPQIYGEFAASRGLHIQATTGKGARYVHPRARPRYIDSMEAPYAVFTFRYRSRAYFAPTRQSSMTGMTTSRSRKTSLPPSIKSQSLQKTVDAWDDGHKERTKDTVQNVSKLPKQDEHKSAAKKEKQLSGDQRKGDTRKAGEISKSKKGDAAIDSGGAADVADATNDAAGWAEFTGAAEAADDAKIDTGWGGKAASAKENEGWVNQGAGGAAWEGDKSEASKAASVNKGAWDSDKKVADGNVQW</sequence>
<proteinExistence type="predicted"/>
<feature type="compositionally biased region" description="Basic and acidic residues" evidence="1">
    <location>
        <begin position="282"/>
        <end position="296"/>
    </location>
</feature>
<dbReference type="EMBL" id="NHZQ01000066">
    <property type="protein sequence ID" value="PSK55755.1"/>
    <property type="molecule type" value="Genomic_DNA"/>
</dbReference>
<keyword evidence="3" id="KW-1185">Reference proteome</keyword>
<comment type="caution">
    <text evidence="2">The sequence shown here is derived from an EMBL/GenBank/DDBJ whole genome shotgun (WGS) entry which is preliminary data.</text>
</comment>
<reference evidence="2 3" key="1">
    <citation type="submission" date="2017-05" db="EMBL/GenBank/DDBJ databases">
        <title>Draft genome sequence of Elsinoe australis.</title>
        <authorList>
            <person name="Cheng Q."/>
        </authorList>
    </citation>
    <scope>NUCLEOTIDE SEQUENCE [LARGE SCALE GENOMIC DNA]</scope>
    <source>
        <strain evidence="2 3">NL1</strain>
    </source>
</reference>
<feature type="compositionally biased region" description="Low complexity" evidence="1">
    <location>
        <begin position="200"/>
        <end position="214"/>
    </location>
</feature>
<feature type="region of interest" description="Disordered" evidence="1">
    <location>
        <begin position="186"/>
        <end position="358"/>
    </location>
</feature>
<evidence type="ECO:0000313" key="3">
    <source>
        <dbReference type="Proteomes" id="UP000243723"/>
    </source>
</evidence>
<organism evidence="2 3">
    <name type="scientific">Elsinoe australis</name>
    <dbReference type="NCBI Taxonomy" id="40998"/>
    <lineage>
        <taxon>Eukaryota</taxon>
        <taxon>Fungi</taxon>
        <taxon>Dikarya</taxon>
        <taxon>Ascomycota</taxon>
        <taxon>Pezizomycotina</taxon>
        <taxon>Dothideomycetes</taxon>
        <taxon>Dothideomycetidae</taxon>
        <taxon>Myriangiales</taxon>
        <taxon>Elsinoaceae</taxon>
        <taxon>Elsinoe</taxon>
    </lineage>
</organism>
<evidence type="ECO:0000313" key="2">
    <source>
        <dbReference type="EMBL" id="PSK55755.1"/>
    </source>
</evidence>
<feature type="compositionally biased region" description="Basic and acidic residues" evidence="1">
    <location>
        <begin position="481"/>
        <end position="519"/>
    </location>
</feature>
<feature type="region of interest" description="Disordered" evidence="1">
    <location>
        <begin position="430"/>
        <end position="523"/>
    </location>
</feature>
<feature type="compositionally biased region" description="Polar residues" evidence="1">
    <location>
        <begin position="446"/>
        <end position="457"/>
    </location>
</feature>
<dbReference type="STRING" id="40998.A0A2P8A5L1"/>
<dbReference type="OrthoDB" id="5423516at2759"/>